<proteinExistence type="predicted"/>
<gene>
    <name evidence="1" type="ORF">SDC9_140886</name>
</gene>
<dbReference type="EMBL" id="VSSQ01040481">
    <property type="protein sequence ID" value="MPM93744.1"/>
    <property type="molecule type" value="Genomic_DNA"/>
</dbReference>
<organism evidence="1">
    <name type="scientific">bioreactor metagenome</name>
    <dbReference type="NCBI Taxonomy" id="1076179"/>
    <lineage>
        <taxon>unclassified sequences</taxon>
        <taxon>metagenomes</taxon>
        <taxon>ecological metagenomes</taxon>
    </lineage>
</organism>
<accession>A0A645DW55</accession>
<sequence>MTINFYDTVTAFNTGFVARRPFNRRNDGQHFILNTDHNANTAKRTLGLNHKLFKHLGIHID</sequence>
<reference evidence="1" key="1">
    <citation type="submission" date="2019-08" db="EMBL/GenBank/DDBJ databases">
        <authorList>
            <person name="Kucharzyk K."/>
            <person name="Murdoch R.W."/>
            <person name="Higgins S."/>
            <person name="Loffler F."/>
        </authorList>
    </citation>
    <scope>NUCLEOTIDE SEQUENCE</scope>
</reference>
<comment type="caution">
    <text evidence="1">The sequence shown here is derived from an EMBL/GenBank/DDBJ whole genome shotgun (WGS) entry which is preliminary data.</text>
</comment>
<evidence type="ECO:0000313" key="1">
    <source>
        <dbReference type="EMBL" id="MPM93744.1"/>
    </source>
</evidence>
<name>A0A645DW55_9ZZZZ</name>
<dbReference type="AlphaFoldDB" id="A0A645DW55"/>
<protein>
    <submittedName>
        <fullName evidence="1">Uncharacterized protein</fullName>
    </submittedName>
</protein>